<evidence type="ECO:0000313" key="3">
    <source>
        <dbReference type="EMBL" id="MFC5516769.1"/>
    </source>
</evidence>
<dbReference type="Pfam" id="PF12779">
    <property type="entry name" value="WXXGXW"/>
    <property type="match status" value="1"/>
</dbReference>
<feature type="signal peptide" evidence="2">
    <location>
        <begin position="1"/>
        <end position="17"/>
    </location>
</feature>
<keyword evidence="4" id="KW-1185">Reference proteome</keyword>
<evidence type="ECO:0000313" key="4">
    <source>
        <dbReference type="Proteomes" id="UP001596150"/>
    </source>
</evidence>
<dbReference type="InterPro" id="IPR006311">
    <property type="entry name" value="TAT_signal"/>
</dbReference>
<feature type="chain" id="PRO_5046753262" evidence="2">
    <location>
        <begin position="18"/>
        <end position="107"/>
    </location>
</feature>
<organism evidence="3 4">
    <name type="scientific">Kaistia terrae</name>
    <dbReference type="NCBI Taxonomy" id="537017"/>
    <lineage>
        <taxon>Bacteria</taxon>
        <taxon>Pseudomonadati</taxon>
        <taxon>Pseudomonadota</taxon>
        <taxon>Alphaproteobacteria</taxon>
        <taxon>Hyphomicrobiales</taxon>
        <taxon>Kaistiaceae</taxon>
        <taxon>Kaistia</taxon>
    </lineage>
</organism>
<protein>
    <submittedName>
        <fullName evidence="3">Twin-arginine translocation signal domain-containing protein</fullName>
    </submittedName>
</protein>
<dbReference type="InterPro" id="IPR024447">
    <property type="entry name" value="YXWGXW_rpt"/>
</dbReference>
<dbReference type="RefSeq" id="WP_266343997.1">
    <property type="nucleotide sequence ID" value="NZ_JAPKNH010000004.1"/>
</dbReference>
<gene>
    <name evidence="3" type="ORF">ACFPP9_13370</name>
</gene>
<reference evidence="4" key="1">
    <citation type="journal article" date="2019" name="Int. J. Syst. Evol. Microbiol.">
        <title>The Global Catalogue of Microorganisms (GCM) 10K type strain sequencing project: providing services to taxonomists for standard genome sequencing and annotation.</title>
        <authorList>
            <consortium name="The Broad Institute Genomics Platform"/>
            <consortium name="The Broad Institute Genome Sequencing Center for Infectious Disease"/>
            <person name="Wu L."/>
            <person name="Ma J."/>
        </authorList>
    </citation>
    <scope>NUCLEOTIDE SEQUENCE [LARGE SCALE GENOMIC DNA]</scope>
    <source>
        <strain evidence="4">KACC 12633</strain>
    </source>
</reference>
<keyword evidence="2" id="KW-0732">Signal</keyword>
<proteinExistence type="predicted"/>
<name>A0ABW0PXI4_9HYPH</name>
<dbReference type="NCBIfam" id="TIGR01409">
    <property type="entry name" value="TAT_signal_seq"/>
    <property type="match status" value="1"/>
</dbReference>
<dbReference type="Proteomes" id="UP001596150">
    <property type="component" value="Unassembled WGS sequence"/>
</dbReference>
<accession>A0ABW0PXI4</accession>
<comment type="caution">
    <text evidence="3">The sequence shown here is derived from an EMBL/GenBank/DDBJ whole genome shotgun (WGS) entry which is preliminary data.</text>
</comment>
<sequence>MLSRRSLLAGLLAAAVAAPLATMVPDEAEAQQWGPNPNRRPPPPRRERIPPPRRGYVWVGGHWDWRRGRYVWVSGGWRRARPGFRHRPPTWVWRNGRWVLVQGGWYR</sequence>
<dbReference type="InterPro" id="IPR019546">
    <property type="entry name" value="TAT_signal_bac_arc"/>
</dbReference>
<feature type="region of interest" description="Disordered" evidence="1">
    <location>
        <begin position="26"/>
        <end position="52"/>
    </location>
</feature>
<dbReference type="EMBL" id="JBHSML010000003">
    <property type="protein sequence ID" value="MFC5516769.1"/>
    <property type="molecule type" value="Genomic_DNA"/>
</dbReference>
<dbReference type="PROSITE" id="PS51318">
    <property type="entry name" value="TAT"/>
    <property type="match status" value="1"/>
</dbReference>
<evidence type="ECO:0000256" key="2">
    <source>
        <dbReference type="SAM" id="SignalP"/>
    </source>
</evidence>
<evidence type="ECO:0000256" key="1">
    <source>
        <dbReference type="SAM" id="MobiDB-lite"/>
    </source>
</evidence>